<reference evidence="1 2" key="1">
    <citation type="journal article" date="2011" name="J. Bacteriol.">
        <title>Genome sequence of the repetitive-sequence-rich Mycoplasma fermentans strain M64.</title>
        <authorList>
            <person name="Shu H.W."/>
            <person name="Liu T.T."/>
            <person name="Chang H.Y."/>
            <person name="Liu Y.M."/>
            <person name="Wu K.M."/>
            <person name="Shu H.Y."/>
            <person name="Tsai S.F."/>
            <person name="Hsiao K.J."/>
            <person name="Hu W.S."/>
            <person name="Ng W.V."/>
        </authorList>
    </citation>
    <scope>NUCLEOTIDE SEQUENCE [LARGE SCALE GENOMIC DNA]</scope>
    <source>
        <strain evidence="1 2">M64</strain>
    </source>
</reference>
<accession>A0AB32XD40</accession>
<dbReference type="AlphaFoldDB" id="A0AB32XD40"/>
<dbReference type="EMBL" id="CP002458">
    <property type="protein sequence ID" value="ADV34992.1"/>
    <property type="molecule type" value="Genomic_DNA"/>
</dbReference>
<protein>
    <submittedName>
        <fullName evidence="1">Nucleoside 2-deoxyribosyltransferase</fullName>
    </submittedName>
</protein>
<organism evidence="1 2">
    <name type="scientific">Mycoplasmopsis fermentans (strain M64)</name>
    <name type="common">Mycoplasma fermentans</name>
    <dbReference type="NCBI Taxonomy" id="943945"/>
    <lineage>
        <taxon>Bacteria</taxon>
        <taxon>Bacillati</taxon>
        <taxon>Mycoplasmatota</taxon>
        <taxon>Mycoplasmoidales</taxon>
        <taxon>Metamycoplasmataceae</taxon>
        <taxon>Mycoplasmopsis</taxon>
    </lineage>
</organism>
<evidence type="ECO:0000313" key="1">
    <source>
        <dbReference type="EMBL" id="ADV34992.1"/>
    </source>
</evidence>
<sequence length="157" mass="18344">MKKIHAYVAGPLFTRAEIDLRYAIEETMKKALKSKELKGKIDFDIFNPIHLNEELEQNGKLTPQEIFKNDLAAIQKSKLTILDIDNKDDGTMAEFGYFLAMKERDPEVKICVWMSDFRDVADRDIRLNRFINGMIYVSDGCVKNQQELYDWLIKAYK</sequence>
<proteinExistence type="predicted"/>
<dbReference type="Proteomes" id="UP000007473">
    <property type="component" value="Chromosome"/>
</dbReference>
<dbReference type="Gene3D" id="3.40.50.450">
    <property type="match status" value="1"/>
</dbReference>
<dbReference type="RefSeq" id="WP_013355007.1">
    <property type="nucleotide sequence ID" value="NC_014921.1"/>
</dbReference>
<dbReference type="KEGG" id="mfm:MfeM64YM_0997"/>
<dbReference type="SUPFAM" id="SSF52309">
    <property type="entry name" value="N-(deoxy)ribosyltransferase-like"/>
    <property type="match status" value="1"/>
</dbReference>
<dbReference type="Pfam" id="PF05014">
    <property type="entry name" value="Nuc_deoxyrib_tr"/>
    <property type="match status" value="1"/>
</dbReference>
<dbReference type="InterPro" id="IPR007710">
    <property type="entry name" value="Nucleoside_deoxyribTrfase"/>
</dbReference>
<name>A0AB32XD40_MYCFM</name>
<gene>
    <name evidence="1" type="primary">ndt</name>
    <name evidence="1" type="ordered locus">MfeM64YM_0997</name>
</gene>
<evidence type="ECO:0000313" key="2">
    <source>
        <dbReference type="Proteomes" id="UP000007473"/>
    </source>
</evidence>